<name>A0A286GGC4_9PROT</name>
<reference evidence="1 2" key="1">
    <citation type="submission" date="2017-09" db="EMBL/GenBank/DDBJ databases">
        <authorList>
            <person name="Ehlers B."/>
            <person name="Leendertz F.H."/>
        </authorList>
    </citation>
    <scope>NUCLEOTIDE SEQUENCE [LARGE SCALE GENOMIC DNA]</scope>
    <source>
        <strain evidence="1 2">USBA 140</strain>
    </source>
</reference>
<organism evidence="1 2">
    <name type="scientific">Caenispirillum bisanense</name>
    <dbReference type="NCBI Taxonomy" id="414052"/>
    <lineage>
        <taxon>Bacteria</taxon>
        <taxon>Pseudomonadati</taxon>
        <taxon>Pseudomonadota</taxon>
        <taxon>Alphaproteobacteria</taxon>
        <taxon>Rhodospirillales</taxon>
        <taxon>Novispirillaceae</taxon>
        <taxon>Caenispirillum</taxon>
    </lineage>
</organism>
<evidence type="ECO:0008006" key="3">
    <source>
        <dbReference type="Google" id="ProtNLM"/>
    </source>
</evidence>
<evidence type="ECO:0000313" key="2">
    <source>
        <dbReference type="Proteomes" id="UP000219621"/>
    </source>
</evidence>
<gene>
    <name evidence="1" type="ORF">SAMN05421508_10435</name>
</gene>
<evidence type="ECO:0000313" key="1">
    <source>
        <dbReference type="EMBL" id="SOD94571.1"/>
    </source>
</evidence>
<sequence length="339" mass="36782">MPPRPPTDVCLTVDIEFSIAGTFHDPDRRRPVGAPAVECSIAGEGHGLDFLLRTLARHGQRATFFVETLCTAHFGDEPMRTYAERILDAGHEVGLHLHPCWQIFHFPDWRSRVRRAGPGDSLCGRPAEAVEATIANGLGVMERWGLPRPTSLRMGNLMCDLGIYRAMARLGLTVASNVGLGIHRSGDAALHLTGGAHVVEGVTELPVLTYDVGLPLGRPPRQKCLTITGTAAGTTRRLLQDVRAADGGPVVVLTHPFEFAKRRDPDFATLRPNRINQRRLADLCAFVAERPADFRMATITEAAASAHPPTVMAAGPDVAFASVLPGLIANRLNDLVWRL</sequence>
<dbReference type="GO" id="GO:0005975">
    <property type="term" value="P:carbohydrate metabolic process"/>
    <property type="evidence" value="ECO:0007669"/>
    <property type="project" value="InterPro"/>
</dbReference>
<protein>
    <recommendedName>
        <fullName evidence="3">Polysaccharide deacetylase</fullName>
    </recommendedName>
</protein>
<dbReference type="EMBL" id="OCNJ01000004">
    <property type="protein sequence ID" value="SOD94571.1"/>
    <property type="molecule type" value="Genomic_DNA"/>
</dbReference>
<accession>A0A286GGC4</accession>
<proteinExistence type="predicted"/>
<dbReference type="OrthoDB" id="9784220at2"/>
<dbReference type="RefSeq" id="WP_097279013.1">
    <property type="nucleotide sequence ID" value="NZ_OCNJ01000004.1"/>
</dbReference>
<dbReference type="AlphaFoldDB" id="A0A286GGC4"/>
<dbReference type="InterPro" id="IPR011330">
    <property type="entry name" value="Glyco_hydro/deAcase_b/a-brl"/>
</dbReference>
<dbReference type="Proteomes" id="UP000219621">
    <property type="component" value="Unassembled WGS sequence"/>
</dbReference>
<dbReference type="Gene3D" id="3.20.20.370">
    <property type="entry name" value="Glycoside hydrolase/deacetylase"/>
    <property type="match status" value="1"/>
</dbReference>
<dbReference type="SUPFAM" id="SSF88713">
    <property type="entry name" value="Glycoside hydrolase/deacetylase"/>
    <property type="match status" value="1"/>
</dbReference>
<keyword evidence="2" id="KW-1185">Reference proteome</keyword>